<evidence type="ECO:0000256" key="3">
    <source>
        <dbReference type="ARBA" id="ARBA00022692"/>
    </source>
</evidence>
<dbReference type="Pfam" id="PF02653">
    <property type="entry name" value="BPD_transp_2"/>
    <property type="match status" value="1"/>
</dbReference>
<feature type="transmembrane region" description="Helical" evidence="6">
    <location>
        <begin position="147"/>
        <end position="168"/>
    </location>
</feature>
<feature type="transmembrane region" description="Helical" evidence="6">
    <location>
        <begin position="315"/>
        <end position="334"/>
    </location>
</feature>
<keyword evidence="3 6" id="KW-0812">Transmembrane</keyword>
<keyword evidence="8" id="KW-1185">Reference proteome</keyword>
<reference evidence="7" key="1">
    <citation type="submission" date="2022-08" db="EMBL/GenBank/DDBJ databases">
        <authorList>
            <person name="Deng Y."/>
            <person name="Han X.-F."/>
            <person name="Zhang Y.-Q."/>
        </authorList>
    </citation>
    <scope>NUCLEOTIDE SEQUENCE</scope>
    <source>
        <strain evidence="7">CPCC 203386</strain>
    </source>
</reference>
<dbReference type="Proteomes" id="UP001165586">
    <property type="component" value="Unassembled WGS sequence"/>
</dbReference>
<dbReference type="EMBL" id="JANLCJ010000004">
    <property type="protein sequence ID" value="MCS5734496.1"/>
    <property type="molecule type" value="Genomic_DNA"/>
</dbReference>
<accession>A0ABT2H3I4</accession>
<protein>
    <submittedName>
        <fullName evidence="7">ABC transporter permease</fullName>
    </submittedName>
</protein>
<dbReference type="RefSeq" id="WP_259539360.1">
    <property type="nucleotide sequence ID" value="NZ_JANLCJ010000004.1"/>
</dbReference>
<feature type="transmembrane region" description="Helical" evidence="6">
    <location>
        <begin position="267"/>
        <end position="284"/>
    </location>
</feature>
<feature type="transmembrane region" description="Helical" evidence="6">
    <location>
        <begin position="112"/>
        <end position="135"/>
    </location>
</feature>
<evidence type="ECO:0000313" key="7">
    <source>
        <dbReference type="EMBL" id="MCS5734496.1"/>
    </source>
</evidence>
<feature type="transmembrane region" description="Helical" evidence="6">
    <location>
        <begin position="27"/>
        <end position="49"/>
    </location>
</feature>
<keyword evidence="5 6" id="KW-0472">Membrane</keyword>
<comment type="caution">
    <text evidence="7">The sequence shown here is derived from an EMBL/GenBank/DDBJ whole genome shotgun (WGS) entry which is preliminary data.</text>
</comment>
<feature type="transmembrane region" description="Helical" evidence="6">
    <location>
        <begin position="188"/>
        <end position="207"/>
    </location>
</feature>
<dbReference type="PANTHER" id="PTHR32196:SF72">
    <property type="entry name" value="RIBOSE IMPORT PERMEASE PROTEIN RBSC"/>
    <property type="match status" value="1"/>
</dbReference>
<organism evidence="7 8">
    <name type="scientific">Herbiconiux daphne</name>
    <dbReference type="NCBI Taxonomy" id="2970914"/>
    <lineage>
        <taxon>Bacteria</taxon>
        <taxon>Bacillati</taxon>
        <taxon>Actinomycetota</taxon>
        <taxon>Actinomycetes</taxon>
        <taxon>Micrococcales</taxon>
        <taxon>Microbacteriaceae</taxon>
        <taxon>Herbiconiux</taxon>
    </lineage>
</organism>
<feature type="transmembrane region" description="Helical" evidence="6">
    <location>
        <begin position="228"/>
        <end position="255"/>
    </location>
</feature>
<evidence type="ECO:0000313" key="8">
    <source>
        <dbReference type="Proteomes" id="UP001165586"/>
    </source>
</evidence>
<dbReference type="PANTHER" id="PTHR32196">
    <property type="entry name" value="ABC TRANSPORTER PERMEASE PROTEIN YPHD-RELATED-RELATED"/>
    <property type="match status" value="1"/>
</dbReference>
<feature type="transmembrane region" description="Helical" evidence="6">
    <location>
        <begin position="291"/>
        <end position="309"/>
    </location>
</feature>
<dbReference type="CDD" id="cd06579">
    <property type="entry name" value="TM_PBP1_transp_AraH_like"/>
    <property type="match status" value="1"/>
</dbReference>
<dbReference type="InterPro" id="IPR001851">
    <property type="entry name" value="ABC_transp_permease"/>
</dbReference>
<name>A0ABT2H3I4_9MICO</name>
<evidence type="ECO:0000256" key="4">
    <source>
        <dbReference type="ARBA" id="ARBA00022989"/>
    </source>
</evidence>
<evidence type="ECO:0000256" key="6">
    <source>
        <dbReference type="SAM" id="Phobius"/>
    </source>
</evidence>
<feature type="transmembrane region" description="Helical" evidence="6">
    <location>
        <begin position="61"/>
        <end position="81"/>
    </location>
</feature>
<keyword evidence="4 6" id="KW-1133">Transmembrane helix</keyword>
<gene>
    <name evidence="7" type="ORF">N1032_12175</name>
</gene>
<proteinExistence type="predicted"/>
<sequence length="339" mass="34654">MTSTISPTGGTETKAAPPSVPSRIRGALGASGSQFIILVVFLVAIWLVFASLDGRFGTGNNMLTIISVSSVIGLVSLGQALTVISGGFDLSVSGVVPLGGILYAILTNDGWPLLPALLAVIVVGSVAGLVNGIIITRFRINPMIATLGMLSITSGLALTLSNGLQIPFDDIDAGVLAARTFLNVNNHVWLLLVLSVVLFVVLRYTSYGRRIYAVGGNREAARLAGVRVNAITASVYVLCSAFAALAGVVLASQLLTGSGTAGIDSNLQSITAVILGGAALTGGVGGVPGTLIGVLILGVLSNGMAILHVPSFYQTIATGVVLLLAVGLSQLRVLRRRKK</sequence>
<evidence type="ECO:0000256" key="1">
    <source>
        <dbReference type="ARBA" id="ARBA00004651"/>
    </source>
</evidence>
<keyword evidence="2" id="KW-1003">Cell membrane</keyword>
<comment type="subcellular location">
    <subcellularLocation>
        <location evidence="1">Cell membrane</location>
        <topology evidence="1">Multi-pass membrane protein</topology>
    </subcellularLocation>
</comment>
<evidence type="ECO:0000256" key="5">
    <source>
        <dbReference type="ARBA" id="ARBA00023136"/>
    </source>
</evidence>
<evidence type="ECO:0000256" key="2">
    <source>
        <dbReference type="ARBA" id="ARBA00022475"/>
    </source>
</evidence>